<dbReference type="GeneID" id="35597469"/>
<gene>
    <name evidence="1" type="ORF">RCC_02248</name>
</gene>
<reference evidence="1 2" key="1">
    <citation type="submission" date="2016-03" db="EMBL/GenBank/DDBJ databases">
        <authorList>
            <person name="Ploux O."/>
        </authorList>
    </citation>
    <scope>NUCLEOTIDE SEQUENCE [LARGE SCALE GENOMIC DNA]</scope>
    <source>
        <strain evidence="1 2">URUG2</strain>
    </source>
</reference>
<evidence type="ECO:0000313" key="2">
    <source>
        <dbReference type="Proteomes" id="UP000225277"/>
    </source>
</evidence>
<protein>
    <submittedName>
        <fullName evidence="1">Uncharacterized protein</fullName>
    </submittedName>
</protein>
<organism evidence="1 2">
    <name type="scientific">Ramularia collo-cygni</name>
    <dbReference type="NCBI Taxonomy" id="112498"/>
    <lineage>
        <taxon>Eukaryota</taxon>
        <taxon>Fungi</taxon>
        <taxon>Dikarya</taxon>
        <taxon>Ascomycota</taxon>
        <taxon>Pezizomycotina</taxon>
        <taxon>Dothideomycetes</taxon>
        <taxon>Dothideomycetidae</taxon>
        <taxon>Mycosphaerellales</taxon>
        <taxon>Mycosphaerellaceae</taxon>
        <taxon>Ramularia</taxon>
    </lineage>
</organism>
<name>A0A2D3URZ5_9PEZI</name>
<dbReference type="Proteomes" id="UP000225277">
    <property type="component" value="Unassembled WGS sequence"/>
</dbReference>
<evidence type="ECO:0000313" key="1">
    <source>
        <dbReference type="EMBL" id="CZT16405.1"/>
    </source>
</evidence>
<accession>A0A2D3URZ5</accession>
<dbReference type="AlphaFoldDB" id="A0A2D3URZ5"/>
<proteinExistence type="predicted"/>
<sequence>MGRVPSPGFQFSHGTERGLWKLSMRRLRREWFHGSFRACTCHHFVCCCLPTLFSVSDSKSLPLFTPSTPSSGGCLSLLRILP</sequence>
<keyword evidence="2" id="KW-1185">Reference proteome</keyword>
<dbReference type="EMBL" id="FJUY01000002">
    <property type="protein sequence ID" value="CZT16405.1"/>
    <property type="molecule type" value="Genomic_DNA"/>
</dbReference>
<dbReference type="RefSeq" id="XP_023623298.1">
    <property type="nucleotide sequence ID" value="XM_023767530.1"/>
</dbReference>